<evidence type="ECO:0000313" key="4">
    <source>
        <dbReference type="EMBL" id="BAE25039.1"/>
    </source>
</evidence>
<reference evidence="4" key="1">
    <citation type="journal article" date="1999" name="Methods Enzymol.">
        <title>High-efficiency full-length cDNA cloning.</title>
        <authorList>
            <person name="Carninci P."/>
            <person name="Hayashizaki Y."/>
        </authorList>
    </citation>
    <scope>NUCLEOTIDE SEQUENCE</scope>
    <source>
        <strain evidence="4">C57BL/6J</strain>
        <tissue evidence="4">Lung</tissue>
    </source>
</reference>
<dbReference type="Pfam" id="PF16493">
    <property type="entry name" value="Meis_PKNOX_N"/>
    <property type="match status" value="1"/>
</dbReference>
<reference evidence="4" key="7">
    <citation type="journal article" date="2005" name="Science">
        <title>The Transcriptional Landscape of the Mammalian Genome.</title>
        <authorList>
            <consortium name="The FANTOM Consortium"/>
            <consortium name="Riken Genome Exploration Research Group and Genome Science Group (Genome Network Project Core Group)"/>
        </authorList>
    </citation>
    <scope>NUCLEOTIDE SEQUENCE</scope>
    <source>
        <strain evidence="4">C57BL/6J</strain>
        <tissue evidence="4">Lung</tissue>
    </source>
</reference>
<accession>Q3UQK1</accession>
<reference evidence="4" key="5">
    <citation type="journal article" date="2002" name="Nature">
        <title>Analysis of the mouse transcriptome based on functional annotation of 60,770 full-length cDNAs.</title>
        <authorList>
            <consortium name="The FANTOM Consortium and the RIKEN Genome Exploration Research Group Phase I and II Team"/>
        </authorList>
    </citation>
    <scope>NUCLEOTIDE SEQUENCE</scope>
    <source>
        <strain evidence="4">C57BL/6J</strain>
        <tissue evidence="4">Lung</tissue>
    </source>
</reference>
<feature type="region of interest" description="Disordered" evidence="2">
    <location>
        <begin position="24"/>
        <end position="57"/>
    </location>
</feature>
<reference evidence="4" key="4">
    <citation type="journal article" date="2001" name="Nature">
        <title>Functional annotation of a full-length mouse cDNA collection.</title>
        <authorList>
            <consortium name="The RIKEN Genome Exploration Research Group Phase II Team and the FANTOM Consortium"/>
        </authorList>
    </citation>
    <scope>NUCLEOTIDE SEQUENCE</scope>
    <source>
        <strain evidence="4">C57BL/6J</strain>
        <tissue evidence="4">Lung</tissue>
    </source>
</reference>
<name>Q3UQK1_MOUSE</name>
<reference evidence="4" key="3">
    <citation type="journal article" date="2000" name="Genome Res.">
        <title>RIKEN integrated sequence analysis (RISA) system--384-format sequencing pipeline with 384 multicapillary sequencer.</title>
        <authorList>
            <person name="Shibata K."/>
            <person name="Itoh M."/>
            <person name="Aizawa K."/>
            <person name="Nagaoka S."/>
            <person name="Sasaki N."/>
            <person name="Carninci P."/>
            <person name="Konno H."/>
            <person name="Akiyama J."/>
            <person name="Nishi K."/>
            <person name="Kitsunai T."/>
            <person name="Tashiro H."/>
            <person name="Itoh M."/>
            <person name="Sumi N."/>
            <person name="Ishii Y."/>
            <person name="Nakamura S."/>
            <person name="Hazama M."/>
            <person name="Nishine T."/>
            <person name="Harada A."/>
            <person name="Yamamoto R."/>
            <person name="Matsumoto H."/>
            <person name="Sakaguchi S."/>
            <person name="Ikegami T."/>
            <person name="Kashiwagi K."/>
            <person name="Fujiwake S."/>
            <person name="Inoue K."/>
            <person name="Togawa Y."/>
            <person name="Izawa M."/>
            <person name="Ohara E."/>
            <person name="Watahiki M."/>
            <person name="Yoneda Y."/>
            <person name="Ishikawa T."/>
            <person name="Ozawa K."/>
            <person name="Tanaka T."/>
            <person name="Matsuura S."/>
            <person name="Kawai J."/>
            <person name="Okazaki Y."/>
            <person name="Muramatsu M."/>
            <person name="Inoue Y."/>
            <person name="Kira A."/>
            <person name="Hayashizaki Y."/>
        </authorList>
    </citation>
    <scope>NUCLEOTIDE SEQUENCE</scope>
    <source>
        <strain evidence="4">C57BL/6J</strain>
        <tissue evidence="4">Lung</tissue>
    </source>
</reference>
<reference evidence="4" key="8">
    <citation type="journal article" date="2005" name="Science">
        <title>Antisense Transcription in the Mammalian Transcriptome.</title>
        <authorList>
            <consortium name="RIKEN Genome Exploration Research Group and Genome Science Group (Genome Network Project Core Group) and the FANTOM Consortium"/>
        </authorList>
    </citation>
    <scope>NUCLEOTIDE SEQUENCE</scope>
    <source>
        <strain evidence="4">C57BL/6J</strain>
        <tissue evidence="4">Lung</tissue>
    </source>
</reference>
<keyword evidence="1" id="KW-0539">Nucleus</keyword>
<feature type="compositionally biased region" description="Pro residues" evidence="2">
    <location>
        <begin position="32"/>
        <end position="43"/>
    </location>
</feature>
<dbReference type="MGI" id="MGI:108519">
    <property type="gene designation" value="Meis3"/>
</dbReference>
<evidence type="ECO:0000259" key="3">
    <source>
        <dbReference type="Pfam" id="PF16493"/>
    </source>
</evidence>
<proteinExistence type="evidence at transcript level"/>
<feature type="domain" description="MEIS N-terminal" evidence="3">
    <location>
        <begin position="56"/>
        <end position="105"/>
    </location>
</feature>
<gene>
    <name evidence="5" type="primary">Meis3</name>
    <name evidence="5" type="synonym">Mrg2</name>
</gene>
<organism evidence="4">
    <name type="scientific">Mus musculus</name>
    <name type="common">Mouse</name>
    <dbReference type="NCBI Taxonomy" id="10090"/>
    <lineage>
        <taxon>Eukaryota</taxon>
        <taxon>Metazoa</taxon>
        <taxon>Chordata</taxon>
        <taxon>Craniata</taxon>
        <taxon>Vertebrata</taxon>
        <taxon>Euteleostomi</taxon>
        <taxon>Mammalia</taxon>
        <taxon>Eutheria</taxon>
        <taxon>Euarchontoglires</taxon>
        <taxon>Glires</taxon>
        <taxon>Rodentia</taxon>
        <taxon>Myomorpha</taxon>
        <taxon>Muroidea</taxon>
        <taxon>Muridae</taxon>
        <taxon>Murinae</taxon>
        <taxon>Mus</taxon>
        <taxon>Mus</taxon>
    </lineage>
</organism>
<reference evidence="4" key="2">
    <citation type="journal article" date="2000" name="Genome Res.">
        <title>Normalization and subtraction of cap-trapper-selected cDNAs to prepare full-length cDNA libraries for rapid discovery of new genes.</title>
        <authorList>
            <person name="Carninci P."/>
            <person name="Shibata Y."/>
            <person name="Hayatsu N."/>
            <person name="Sugahara Y."/>
            <person name="Shibata K."/>
            <person name="Itoh M."/>
            <person name="Konno H."/>
            <person name="Okazaki Y."/>
            <person name="Muramatsu M."/>
            <person name="Hayashizaki Y."/>
        </authorList>
    </citation>
    <scope>NUCLEOTIDE SEQUENCE</scope>
    <source>
        <strain evidence="4">C57BL/6J</strain>
        <tissue evidence="4">Lung</tissue>
    </source>
</reference>
<protein>
    <recommendedName>
        <fullName evidence="3">MEIS N-terminal domain-containing protein</fullName>
    </recommendedName>
</protein>
<dbReference type="AlphaFoldDB" id="Q3UQK1"/>
<evidence type="ECO:0000313" key="5">
    <source>
        <dbReference type="MGI" id="MGI:108519"/>
    </source>
</evidence>
<sequence length="161" mass="17573">MARRYDELRHYPGITEHTTALASFSEAAPSVPRAPGPYTPHRPPQLQAPGLDSDSLKREKDDIYGHPLFPLLALVFEKCELATCSPRDGASAGLGSPPGGDVCSSDFCHRYITCLKGKMPIDLVIEDRDGSCREDLEDYAASCPSLPDQVGINRPLCTSWQ</sequence>
<evidence type="ECO:0000256" key="1">
    <source>
        <dbReference type="ARBA" id="ARBA00023242"/>
    </source>
</evidence>
<evidence type="ECO:0000256" key="2">
    <source>
        <dbReference type="SAM" id="MobiDB-lite"/>
    </source>
</evidence>
<dbReference type="AGR" id="MGI:108519"/>
<dbReference type="EMBL" id="AK142345">
    <property type="protein sequence ID" value="BAE25039.1"/>
    <property type="molecule type" value="mRNA"/>
</dbReference>
<reference evidence="4" key="6">
    <citation type="submission" date="2004-03" db="EMBL/GenBank/DDBJ databases">
        <authorList>
            <person name="Arakawa T."/>
            <person name="Carninci P."/>
            <person name="Fukuda S."/>
            <person name="Hashizume W."/>
            <person name="Hayashida K."/>
            <person name="Hori F."/>
            <person name="Iida J."/>
            <person name="Imamura K."/>
            <person name="Imotani K."/>
            <person name="Itoh M."/>
            <person name="Kanagawa S."/>
            <person name="Kawai J."/>
            <person name="Kojima M."/>
            <person name="Konno H."/>
            <person name="Murata M."/>
            <person name="Nakamura M."/>
            <person name="Ninomiya N."/>
            <person name="Nishiyori H."/>
            <person name="Nomura K."/>
            <person name="Ohno M."/>
            <person name="Sakazume N."/>
            <person name="Sano H."/>
            <person name="Sasaki D."/>
            <person name="Shibata K."/>
            <person name="Shiraki T."/>
            <person name="Tagami M."/>
            <person name="Tagami Y."/>
            <person name="Waki K."/>
            <person name="Watahiki A."/>
            <person name="Muramatsu M."/>
            <person name="Hayashizaki Y."/>
        </authorList>
    </citation>
    <scope>NUCLEOTIDE SEQUENCE</scope>
    <source>
        <strain evidence="4">C57BL/6J</strain>
        <tissue evidence="4">Lung</tissue>
    </source>
</reference>
<dbReference type="InterPro" id="IPR032453">
    <property type="entry name" value="PKNOX/Meis_N"/>
</dbReference>